<reference evidence="4" key="3">
    <citation type="submission" date="2016-03" db="UniProtKB">
        <authorList>
            <consortium name="EnsemblProtists"/>
        </authorList>
    </citation>
    <scope>IDENTIFICATION</scope>
</reference>
<comment type="caution">
    <text evidence="1">Lacks conserved residue(s) required for the propagation of feature annotation.</text>
</comment>
<dbReference type="KEGG" id="gtt:GUITHDRAFT_120407"/>
<evidence type="ECO:0000256" key="1">
    <source>
        <dbReference type="PROSITE-ProRule" id="PRU00076"/>
    </source>
</evidence>
<dbReference type="InterPro" id="IPR000742">
    <property type="entry name" value="EGF"/>
</dbReference>
<keyword evidence="1" id="KW-0245">EGF-like domain</keyword>
<dbReference type="OrthoDB" id="10669478at2759"/>
<reference evidence="3 5" key="1">
    <citation type="journal article" date="2012" name="Nature">
        <title>Algal genomes reveal evolutionary mosaicism and the fate of nucleomorphs.</title>
        <authorList>
            <consortium name="DOE Joint Genome Institute"/>
            <person name="Curtis B.A."/>
            <person name="Tanifuji G."/>
            <person name="Burki F."/>
            <person name="Gruber A."/>
            <person name="Irimia M."/>
            <person name="Maruyama S."/>
            <person name="Arias M.C."/>
            <person name="Ball S.G."/>
            <person name="Gile G.H."/>
            <person name="Hirakawa Y."/>
            <person name="Hopkins J.F."/>
            <person name="Kuo A."/>
            <person name="Rensing S.A."/>
            <person name="Schmutz J."/>
            <person name="Symeonidi A."/>
            <person name="Elias M."/>
            <person name="Eveleigh R.J."/>
            <person name="Herman E.K."/>
            <person name="Klute M.J."/>
            <person name="Nakayama T."/>
            <person name="Obornik M."/>
            <person name="Reyes-Prieto A."/>
            <person name="Armbrust E.V."/>
            <person name="Aves S.J."/>
            <person name="Beiko R.G."/>
            <person name="Coutinho P."/>
            <person name="Dacks J.B."/>
            <person name="Durnford D.G."/>
            <person name="Fast N.M."/>
            <person name="Green B.R."/>
            <person name="Grisdale C.J."/>
            <person name="Hempel F."/>
            <person name="Henrissat B."/>
            <person name="Hoppner M.P."/>
            <person name="Ishida K."/>
            <person name="Kim E."/>
            <person name="Koreny L."/>
            <person name="Kroth P.G."/>
            <person name="Liu Y."/>
            <person name="Malik S.B."/>
            <person name="Maier U.G."/>
            <person name="McRose D."/>
            <person name="Mock T."/>
            <person name="Neilson J.A."/>
            <person name="Onodera N.T."/>
            <person name="Poole A.M."/>
            <person name="Pritham E.J."/>
            <person name="Richards T.A."/>
            <person name="Rocap G."/>
            <person name="Roy S.W."/>
            <person name="Sarai C."/>
            <person name="Schaack S."/>
            <person name="Shirato S."/>
            <person name="Slamovits C.H."/>
            <person name="Spencer D.F."/>
            <person name="Suzuki S."/>
            <person name="Worden A.Z."/>
            <person name="Zauner S."/>
            <person name="Barry K."/>
            <person name="Bell C."/>
            <person name="Bharti A.K."/>
            <person name="Crow J.A."/>
            <person name="Grimwood J."/>
            <person name="Kramer R."/>
            <person name="Lindquist E."/>
            <person name="Lucas S."/>
            <person name="Salamov A."/>
            <person name="McFadden G.I."/>
            <person name="Lane C.E."/>
            <person name="Keeling P.J."/>
            <person name="Gray M.W."/>
            <person name="Grigoriev I.V."/>
            <person name="Archibald J.M."/>
        </authorList>
    </citation>
    <scope>NUCLEOTIDE SEQUENCE</scope>
    <source>
        <strain evidence="3 5">CCMP2712</strain>
    </source>
</reference>
<feature type="disulfide bond" evidence="1">
    <location>
        <begin position="288"/>
        <end position="297"/>
    </location>
</feature>
<dbReference type="EMBL" id="JH993143">
    <property type="protein sequence ID" value="EKX33403.1"/>
    <property type="molecule type" value="Genomic_DNA"/>
</dbReference>
<evidence type="ECO:0000313" key="3">
    <source>
        <dbReference type="EMBL" id="EKX33403.1"/>
    </source>
</evidence>
<proteinExistence type="predicted"/>
<keyword evidence="1" id="KW-1015">Disulfide bond</keyword>
<dbReference type="HOGENOM" id="CLU_626207_0_0_1"/>
<dbReference type="AlphaFoldDB" id="L1IB09"/>
<evidence type="ECO:0000313" key="4">
    <source>
        <dbReference type="EnsemblProtists" id="EKX33403"/>
    </source>
</evidence>
<protein>
    <recommendedName>
        <fullName evidence="2">EGF-like domain-containing protein</fullName>
    </recommendedName>
</protein>
<dbReference type="Proteomes" id="UP000011087">
    <property type="component" value="Unassembled WGS sequence"/>
</dbReference>
<dbReference type="EnsemblProtists" id="EKX33403">
    <property type="protein sequence ID" value="EKX33403"/>
    <property type="gene ID" value="GUITHDRAFT_120407"/>
</dbReference>
<keyword evidence="5" id="KW-1185">Reference proteome</keyword>
<reference evidence="5" key="2">
    <citation type="submission" date="2012-11" db="EMBL/GenBank/DDBJ databases">
        <authorList>
            <person name="Kuo A."/>
            <person name="Curtis B.A."/>
            <person name="Tanifuji G."/>
            <person name="Burki F."/>
            <person name="Gruber A."/>
            <person name="Irimia M."/>
            <person name="Maruyama S."/>
            <person name="Arias M.C."/>
            <person name="Ball S.G."/>
            <person name="Gile G.H."/>
            <person name="Hirakawa Y."/>
            <person name="Hopkins J.F."/>
            <person name="Rensing S.A."/>
            <person name="Schmutz J."/>
            <person name="Symeonidi A."/>
            <person name="Elias M."/>
            <person name="Eveleigh R.J."/>
            <person name="Herman E.K."/>
            <person name="Klute M.J."/>
            <person name="Nakayama T."/>
            <person name="Obornik M."/>
            <person name="Reyes-Prieto A."/>
            <person name="Armbrust E.V."/>
            <person name="Aves S.J."/>
            <person name="Beiko R.G."/>
            <person name="Coutinho P."/>
            <person name="Dacks J.B."/>
            <person name="Durnford D.G."/>
            <person name="Fast N.M."/>
            <person name="Green B.R."/>
            <person name="Grisdale C."/>
            <person name="Hempe F."/>
            <person name="Henrissat B."/>
            <person name="Hoppner M.P."/>
            <person name="Ishida K.-I."/>
            <person name="Kim E."/>
            <person name="Koreny L."/>
            <person name="Kroth P.G."/>
            <person name="Liu Y."/>
            <person name="Malik S.-B."/>
            <person name="Maier U.G."/>
            <person name="McRose D."/>
            <person name="Mock T."/>
            <person name="Neilson J.A."/>
            <person name="Onodera N.T."/>
            <person name="Poole A.M."/>
            <person name="Pritham E.J."/>
            <person name="Richards T.A."/>
            <person name="Rocap G."/>
            <person name="Roy S.W."/>
            <person name="Sarai C."/>
            <person name="Schaack S."/>
            <person name="Shirato S."/>
            <person name="Slamovits C.H."/>
            <person name="Spencer D.F."/>
            <person name="Suzuki S."/>
            <person name="Worden A.Z."/>
            <person name="Zauner S."/>
            <person name="Barry K."/>
            <person name="Bell C."/>
            <person name="Bharti A.K."/>
            <person name="Crow J.A."/>
            <person name="Grimwood J."/>
            <person name="Kramer R."/>
            <person name="Lindquist E."/>
            <person name="Lucas S."/>
            <person name="Salamov A."/>
            <person name="McFadden G.I."/>
            <person name="Lane C.E."/>
            <person name="Keeling P.J."/>
            <person name="Gray M.W."/>
            <person name="Grigoriev I.V."/>
            <person name="Archibald J.M."/>
        </authorList>
    </citation>
    <scope>NUCLEOTIDE SEQUENCE</scope>
    <source>
        <strain evidence="5">CCMP2712</strain>
    </source>
</reference>
<dbReference type="GeneID" id="17290150"/>
<organism evidence="3">
    <name type="scientific">Guillardia theta (strain CCMP2712)</name>
    <name type="common">Cryptophyte</name>
    <dbReference type="NCBI Taxonomy" id="905079"/>
    <lineage>
        <taxon>Eukaryota</taxon>
        <taxon>Cryptophyceae</taxon>
        <taxon>Pyrenomonadales</taxon>
        <taxon>Geminigeraceae</taxon>
        <taxon>Guillardia</taxon>
    </lineage>
</organism>
<evidence type="ECO:0000259" key="2">
    <source>
        <dbReference type="PROSITE" id="PS50026"/>
    </source>
</evidence>
<feature type="domain" description="EGF-like" evidence="2">
    <location>
        <begin position="262"/>
        <end position="298"/>
    </location>
</feature>
<gene>
    <name evidence="3" type="ORF">GUITHDRAFT_120407</name>
</gene>
<dbReference type="PaxDb" id="55529-EKX33403"/>
<accession>L1IB09</accession>
<sequence>MGESSSMLASSANMTRAKSAVWRGVAQDAEADLDVKTGCLVLDGKSMHEFGSELPFLHVSMAHCMEEVDRSGGQVKLMTRLDGEDLRSYDFQPQPLLITLPLLLAGPHEFAVSLRAMEEDGSMRDEDAIDEQFFLFFTCDFRPRLNWVFPPAGYVFKRNSQRFLRFTVDDVGDPSRCQEGSTSCSGYEPMAYHVSYYVNGEKMGERMRSVYFLGLSFLPDGHHTAYVEVSDKHNQPLGINHSVSFSIASDEEYLEDGEMAEVETPCPETRCPNDCGEMGRRSESHCVCAPDWTGERCEHHLLSHLAYLPTSDPHMAGDRCVKSKVWEEMAEELRVRLEQLQHATDHRQCRNSSRISVVRIRGTNGHTGFASFVEQVENLAIDAPDASPVRNPTAIQDRWSTGGSFPQRHDALQQEDLSCYFQPLFSVLKTSAGMIAQR</sequence>
<name>L1IB09_GUITC</name>
<dbReference type="PROSITE" id="PS50026">
    <property type="entry name" value="EGF_3"/>
    <property type="match status" value="1"/>
</dbReference>
<dbReference type="PROSITE" id="PS00022">
    <property type="entry name" value="EGF_1"/>
    <property type="match status" value="1"/>
</dbReference>
<evidence type="ECO:0000313" key="5">
    <source>
        <dbReference type="Proteomes" id="UP000011087"/>
    </source>
</evidence>
<dbReference type="RefSeq" id="XP_005820383.1">
    <property type="nucleotide sequence ID" value="XM_005820326.1"/>
</dbReference>